<dbReference type="STRING" id="251221.gene:10760581"/>
<dbReference type="KEGG" id="gvi:glr3076"/>
<dbReference type="NCBIfam" id="TIGR02257">
    <property type="entry name" value="cobalto_cobN"/>
    <property type="match status" value="1"/>
</dbReference>
<dbReference type="InterPro" id="IPR003672">
    <property type="entry name" value="CobN/Mg_chltase"/>
</dbReference>
<dbReference type="PANTHER" id="PTHR44119:SF4">
    <property type="entry name" value="AEROBIC COBALTOCHELATASE SUBUNIT COBN"/>
    <property type="match status" value="1"/>
</dbReference>
<dbReference type="RefSeq" id="WP_011143069.1">
    <property type="nucleotide sequence ID" value="NC_005125.1"/>
</dbReference>
<name>Q7NCA3_GLOVI</name>
<sequence>MHRTSAAAGGWEPQGEATTLMEQTAAPLIFLSAADTEIQALAAALEHLPVGLGPVRAASLLQLHRQVAVDHYAETVLAHSRGIVLRLLGGRAYWSYGLEVVCALARERGIALAVLPGDEQPDLDLLACSTVGPLVAERLWRYCRAGGPLNLGRALQLLCDCALGTAFDPGPPVETPRTGLYEWGSGPRPGRAAVGVLFYRAHLLSGNTAAVDALCAALDARALQVRPIFVNSLRDPDAAAQLKSLLAGVQCLINTTSFSLARLRGESDGAEPPDLWAVLDVPVIQAIFAGCTRDDWQAGTAGLGARDVAMNIALPEVDGRIVGRAVSFKHAASVAASLEAPLVSYRPQPDRVAFVAELAARWVALRRTPVHRRRIALVLANYPNRDGRLANGVGLDTPASCVAILAALAAAGYDTGPRALPADGDALMALITAGLTNDPEGFDWRPLGQWVAFDDYERFFATLPVMVQERVRSRWGAPPGAWGVRPEGLPVSGVCFGNLFVGVQPARGYDADPAFNYHAPDLEPPHPYFAFYHWLRDIWGAQAIVHMGKHGNLEWLPGKANALGPECFPEAVFGAMPHLYPFIVNDPGEGSQAKRRTQAVIVDHLTPPMARAETYGDLLDLENLIDEYHEAASLDPDRLPIIRSRLAELIHQTQLHRDFGRAEPPSEADLPAFLSLADGYLCELKEAQIRDGLHILGQAPTGEQRLGLLAALARVGSGGRPGLTQALARDLDLEFDPLAADGALPFGGTALSGCRTVGDAIEKLEALGHNLLDQLPGLPEDLPVTRAVLGWVRDFLAPALAATTDEITALLHGLAGGFVPPGPSGAPTRGRPEVLPTGRNFFSVDLRALPTPSAWDVGRRAAEALVERYTQDCGEYPRAIGLSIWGTSTMRTGGDDLAQALALLGVQPVWDRTTRRVIDFEILPVGTLGRPRVDVTLRVSGFFRDAFPNLIDLFHSAVLAVTRLEEPEEDNPLAAAAREEAAEGDGLFRVFGPKPGAYGAGLQGLIDSQAWQDEADLARAYLNWSGYAYTGKGDGVAAPTALARRLRQIQVVLHNQDNREHDLLDSDDYYQFQGGMTVASRVLAGRQPQTYFGDHSRPQNPKVRALSEEVSRVYRSRVVNPKWIAGMLRHGYKGAFELAATVDYLFAYDATARCVEDFMYQGVAERYLFDPVVQDFVRAKNPWVLRDMAERLLEAHQRELWQDAPPELLARLRELVLSSEEAIETRSAPQAGSS</sequence>
<accession>Q7NCA3</accession>
<protein>
    <submittedName>
        <fullName evidence="2">Cobalamin biosynthetic protein</fullName>
    </submittedName>
</protein>
<dbReference type="eggNOG" id="COG1429">
    <property type="taxonomic scope" value="Bacteria"/>
</dbReference>
<dbReference type="InterPro" id="IPR011953">
    <property type="entry name" value="Cobalto_CobN"/>
</dbReference>
<organism evidence="2 3">
    <name type="scientific">Gloeobacter violaceus (strain ATCC 29082 / PCC 7421)</name>
    <dbReference type="NCBI Taxonomy" id="251221"/>
    <lineage>
        <taxon>Bacteria</taxon>
        <taxon>Bacillati</taxon>
        <taxon>Cyanobacteriota</taxon>
        <taxon>Cyanophyceae</taxon>
        <taxon>Gloeobacterales</taxon>
        <taxon>Gloeobacteraceae</taxon>
        <taxon>Gloeobacter</taxon>
    </lineage>
</organism>
<dbReference type="CDD" id="cd10150">
    <property type="entry name" value="CobN_like"/>
    <property type="match status" value="1"/>
</dbReference>
<reference evidence="2 3" key="1">
    <citation type="journal article" date="2003" name="DNA Res.">
        <title>Complete genome structure of Gloeobacter violaceus PCC 7421, a cyanobacterium that lacks thylakoids.</title>
        <authorList>
            <person name="Nakamura Y."/>
            <person name="Kaneko T."/>
            <person name="Sato S."/>
            <person name="Mimuro M."/>
            <person name="Miyashita H."/>
            <person name="Tsuchiya T."/>
            <person name="Sasamoto S."/>
            <person name="Watanabe A."/>
            <person name="Kawashima K."/>
            <person name="Kishida Y."/>
            <person name="Kiyokawa C."/>
            <person name="Kohara M."/>
            <person name="Matsumoto M."/>
            <person name="Matsuno A."/>
            <person name="Nakazaki N."/>
            <person name="Shimpo S."/>
            <person name="Takeuchi C."/>
            <person name="Yamada M."/>
            <person name="Tabata S."/>
        </authorList>
    </citation>
    <scope>NUCLEOTIDE SEQUENCE [LARGE SCALE GENOMIC DNA]</scope>
    <source>
        <strain evidence="3">ATCC 29082 / PCC 7421</strain>
    </source>
</reference>
<dbReference type="Proteomes" id="UP000000557">
    <property type="component" value="Chromosome"/>
</dbReference>
<gene>
    <name evidence="2" type="primary">cobN</name>
</gene>
<dbReference type="PANTHER" id="PTHR44119">
    <property type="entry name" value="MAGNESIUM-CHELATASE SUBUNIT CHLH, CHLOROPLASTIC"/>
    <property type="match status" value="1"/>
</dbReference>
<evidence type="ECO:0000259" key="1">
    <source>
        <dbReference type="Pfam" id="PF02514"/>
    </source>
</evidence>
<reference evidence="2 3" key="2">
    <citation type="journal article" date="2003" name="DNA Res.">
        <title>Complete genome structure of Gloeobacter violaceus PCC 7421, a cyanobacterium that lacks thylakoids (supplement).</title>
        <authorList>
            <person name="Nakamura Y."/>
            <person name="Kaneko T."/>
            <person name="Sato S."/>
            <person name="Mimuro M."/>
            <person name="Miyashita H."/>
            <person name="Tsuchiya T."/>
            <person name="Sasamoto S."/>
            <person name="Watanabe A."/>
            <person name="Kawashima K."/>
            <person name="Kishida Y."/>
            <person name="Kiyokawa C."/>
            <person name="Kohara M."/>
            <person name="Matsumoto M."/>
            <person name="Matsuno A."/>
            <person name="Nakazaki N."/>
            <person name="Shimpo S."/>
            <person name="Takeuchi C."/>
            <person name="Yamada M."/>
            <person name="Tabata S."/>
        </authorList>
    </citation>
    <scope>NUCLEOTIDE SEQUENCE [LARGE SCALE GENOMIC DNA]</scope>
    <source>
        <strain evidence="3">ATCC 29082 / PCC 7421</strain>
    </source>
</reference>
<dbReference type="PhylomeDB" id="Q7NCA3"/>
<dbReference type="InParanoid" id="Q7NCA3"/>
<dbReference type="EnsemblBacteria" id="BAC91017">
    <property type="protein sequence ID" value="BAC91017"/>
    <property type="gene ID" value="BAC91017"/>
</dbReference>
<dbReference type="AlphaFoldDB" id="Q7NCA3"/>
<dbReference type="FunCoup" id="Q7NCA3">
    <property type="interactions" value="172"/>
</dbReference>
<dbReference type="GO" id="GO:0009236">
    <property type="term" value="P:cobalamin biosynthetic process"/>
    <property type="evidence" value="ECO:0007669"/>
    <property type="project" value="InterPro"/>
</dbReference>
<keyword evidence="3" id="KW-1185">Reference proteome</keyword>
<dbReference type="GO" id="GO:0051116">
    <property type="term" value="F:cobaltochelatase activity"/>
    <property type="evidence" value="ECO:0007669"/>
    <property type="project" value="InterPro"/>
</dbReference>
<dbReference type="EMBL" id="BA000045">
    <property type="protein sequence ID" value="BAC91017.1"/>
    <property type="molecule type" value="Genomic_DNA"/>
</dbReference>
<feature type="domain" description="CobN/magnesium chelatase" evidence="1">
    <location>
        <begin position="140"/>
        <end position="1206"/>
    </location>
</feature>
<evidence type="ECO:0000313" key="2">
    <source>
        <dbReference type="EMBL" id="BAC91017.1"/>
    </source>
</evidence>
<dbReference type="OrthoDB" id="9757976at2"/>
<dbReference type="PATRIC" id="fig|251221.4.peg.3106"/>
<dbReference type="Pfam" id="PF02514">
    <property type="entry name" value="CobN-Mg_chel"/>
    <property type="match status" value="1"/>
</dbReference>
<evidence type="ECO:0000313" key="3">
    <source>
        <dbReference type="Proteomes" id="UP000000557"/>
    </source>
</evidence>
<dbReference type="HOGENOM" id="CLU_002017_1_0_3"/>
<proteinExistence type="predicted"/>